<keyword evidence="1" id="KW-0812">Transmembrane</keyword>
<dbReference type="AlphaFoldDB" id="B9AFS4"/>
<evidence type="ECO:0000256" key="1">
    <source>
        <dbReference type="SAM" id="Phobius"/>
    </source>
</evidence>
<evidence type="ECO:0000313" key="3">
    <source>
        <dbReference type="Proteomes" id="UP000003489"/>
    </source>
</evidence>
<sequence>MGFFPQFLLFLILQIILSTFFLKTYLIYKTYSIIHDFKGLRYW</sequence>
<reference evidence="2 3" key="2">
    <citation type="submission" date="2008-11" db="EMBL/GenBank/DDBJ databases">
        <title>Draft genome sequence of Methanobrevibacter smithii (DSM 2375).</title>
        <authorList>
            <person name="Sudarsanam P."/>
            <person name="Ley R."/>
            <person name="Guruge J."/>
            <person name="Turnbaugh P.J."/>
            <person name="Mahowald M."/>
            <person name="Liep D."/>
            <person name="Gordon J."/>
        </authorList>
    </citation>
    <scope>NUCLEOTIDE SEQUENCE [LARGE SCALE GENOMIC DNA]</scope>
    <source>
        <strain evidence="2 3">DSM 2375</strain>
    </source>
</reference>
<evidence type="ECO:0000313" key="2">
    <source>
        <dbReference type="EMBL" id="EEE42314.1"/>
    </source>
</evidence>
<dbReference type="EMBL" id="ABYW01000010">
    <property type="protein sequence ID" value="EEE42314.1"/>
    <property type="molecule type" value="Genomic_DNA"/>
</dbReference>
<name>B9AFS4_METSM</name>
<accession>B9AFS4</accession>
<dbReference type="HOGENOM" id="CLU_3227881_0_0_2"/>
<comment type="caution">
    <text evidence="2">The sequence shown here is derived from an EMBL/GenBank/DDBJ whole genome shotgun (WGS) entry which is preliminary data.</text>
</comment>
<dbReference type="Proteomes" id="UP000003489">
    <property type="component" value="Unassembled WGS sequence"/>
</dbReference>
<keyword evidence="1" id="KW-1133">Transmembrane helix</keyword>
<reference evidence="2 3" key="1">
    <citation type="submission" date="2008-10" db="EMBL/GenBank/DDBJ databases">
        <authorList>
            <person name="Fulton L."/>
            <person name="Clifton S."/>
            <person name="Fulton B."/>
            <person name="Xu J."/>
            <person name="Minx P."/>
            <person name="Pepin K.H."/>
            <person name="Johnson M."/>
            <person name="Bhonagiri V."/>
            <person name="Nash W.E."/>
            <person name="Mardis E.R."/>
            <person name="Wilson R.K."/>
        </authorList>
    </citation>
    <scope>NUCLEOTIDE SEQUENCE [LARGE SCALE GENOMIC DNA]</scope>
    <source>
        <strain evidence="2 3">DSM 2375</strain>
    </source>
</reference>
<organism evidence="2 3">
    <name type="scientific">Methanobrevibacter smithii DSM 2375</name>
    <dbReference type="NCBI Taxonomy" id="483214"/>
    <lineage>
        <taxon>Archaea</taxon>
        <taxon>Methanobacteriati</taxon>
        <taxon>Methanobacteriota</taxon>
        <taxon>Methanomada group</taxon>
        <taxon>Methanobacteria</taxon>
        <taxon>Methanobacteriales</taxon>
        <taxon>Methanobacteriaceae</taxon>
        <taxon>Methanobrevibacter</taxon>
    </lineage>
</organism>
<proteinExistence type="predicted"/>
<keyword evidence="1" id="KW-0472">Membrane</keyword>
<feature type="transmembrane region" description="Helical" evidence="1">
    <location>
        <begin position="6"/>
        <end position="28"/>
    </location>
</feature>
<gene>
    <name evidence="2" type="ORF">METSMIALI_01224</name>
</gene>
<protein>
    <submittedName>
        <fullName evidence="2">Uncharacterized protein</fullName>
    </submittedName>
</protein>